<keyword evidence="4" id="KW-1185">Reference proteome</keyword>
<proteinExistence type="predicted"/>
<feature type="domain" description="Condensation" evidence="2">
    <location>
        <begin position="68"/>
        <end position="371"/>
    </location>
</feature>
<dbReference type="InterPro" id="IPR001242">
    <property type="entry name" value="Condensation_dom"/>
</dbReference>
<organism evidence="3 4">
    <name type="scientific">Streptomyces zagrosensis</name>
    <dbReference type="NCBI Taxonomy" id="1042984"/>
    <lineage>
        <taxon>Bacteria</taxon>
        <taxon>Bacillati</taxon>
        <taxon>Actinomycetota</taxon>
        <taxon>Actinomycetes</taxon>
        <taxon>Kitasatosporales</taxon>
        <taxon>Streptomycetaceae</taxon>
        <taxon>Streptomyces</taxon>
    </lineage>
</organism>
<dbReference type="Gene3D" id="3.30.559.10">
    <property type="entry name" value="Chloramphenicol acetyltransferase-like domain"/>
    <property type="match status" value="1"/>
</dbReference>
<name>A0A7W9Q5E7_9ACTN</name>
<feature type="region of interest" description="Disordered" evidence="1">
    <location>
        <begin position="23"/>
        <end position="45"/>
    </location>
</feature>
<dbReference type="GO" id="GO:0003824">
    <property type="term" value="F:catalytic activity"/>
    <property type="evidence" value="ECO:0007669"/>
    <property type="project" value="InterPro"/>
</dbReference>
<feature type="compositionally biased region" description="Low complexity" evidence="1">
    <location>
        <begin position="23"/>
        <end position="32"/>
    </location>
</feature>
<dbReference type="SUPFAM" id="SSF52777">
    <property type="entry name" value="CoA-dependent acyltransferases"/>
    <property type="match status" value="2"/>
</dbReference>
<evidence type="ECO:0000259" key="2">
    <source>
        <dbReference type="Pfam" id="PF00668"/>
    </source>
</evidence>
<reference evidence="3 4" key="1">
    <citation type="submission" date="2020-08" db="EMBL/GenBank/DDBJ databases">
        <title>Genomic Encyclopedia of Type Strains, Phase III (KMG-III): the genomes of soil and plant-associated and newly described type strains.</title>
        <authorList>
            <person name="Whitman W."/>
        </authorList>
    </citation>
    <scope>NUCLEOTIDE SEQUENCE [LARGE SCALE GENOMIC DNA]</scope>
    <source>
        <strain evidence="3 4">CECT 8305</strain>
    </source>
</reference>
<dbReference type="Proteomes" id="UP000588098">
    <property type="component" value="Unassembled WGS sequence"/>
</dbReference>
<dbReference type="InterPro" id="IPR023213">
    <property type="entry name" value="CAT-like_dom_sf"/>
</dbReference>
<sequence length="484" mass="51702">MRVTTMDRYLPPPGRLVEFAPTEATATRARTASGERGDLSPVPPSFNQRFHLATADRDPGGPRHWLGCSFELAGAVDERALTAAFTYWVRRHEALRSGFRAADGGEVWRLLVPAEQYELTTVDHGEFGSSLALRARLAERLADRCHPLGCPPYLLTAVVRPGSATVFCGFDHTTADGYSLALVVSELPALYEEFAAGGTPRGLPDVGSFVDYCAQEQATLAGPPPGPDHPLVRGWGAYFAACAGTTPAFPLALGLAPGERAAQGTDVRQVLDGPAADAFETRCGAAGGSAFTGALTAFALAARRLGAGDVLRMCTPLHTRYEARWRHAMGWFTTVAPLTVEVRGVPDAVAGAARTRAAFASGRALAELPIAQVLPALGDAFRRGRDDVFMVSFIDYRRFPGADRHTELRAQHISSVTTADDAQFWLSRTQDGLFLRSRFPATTTARSVVLGFVAELAAVLRESLPAAGWPRVRPCGRPCGCPGG</sequence>
<gene>
    <name evidence="3" type="ORF">FHS42_000979</name>
</gene>
<comment type="caution">
    <text evidence="3">The sequence shown here is derived from an EMBL/GenBank/DDBJ whole genome shotgun (WGS) entry which is preliminary data.</text>
</comment>
<dbReference type="GO" id="GO:0008610">
    <property type="term" value="P:lipid biosynthetic process"/>
    <property type="evidence" value="ECO:0007669"/>
    <property type="project" value="UniProtKB-ARBA"/>
</dbReference>
<evidence type="ECO:0000313" key="3">
    <source>
        <dbReference type="EMBL" id="MBB5933953.1"/>
    </source>
</evidence>
<accession>A0A7W9Q5E7</accession>
<evidence type="ECO:0000313" key="4">
    <source>
        <dbReference type="Proteomes" id="UP000588098"/>
    </source>
</evidence>
<dbReference type="AlphaFoldDB" id="A0A7W9Q5E7"/>
<evidence type="ECO:0000256" key="1">
    <source>
        <dbReference type="SAM" id="MobiDB-lite"/>
    </source>
</evidence>
<dbReference type="Gene3D" id="3.30.559.30">
    <property type="entry name" value="Nonribosomal peptide synthetase, condensation domain"/>
    <property type="match status" value="1"/>
</dbReference>
<dbReference type="RefSeq" id="WP_184569259.1">
    <property type="nucleotide sequence ID" value="NZ_JACHJL010000002.1"/>
</dbReference>
<dbReference type="EMBL" id="JACHJL010000002">
    <property type="protein sequence ID" value="MBB5933953.1"/>
    <property type="molecule type" value="Genomic_DNA"/>
</dbReference>
<protein>
    <recommendedName>
        <fullName evidence="2">Condensation domain-containing protein</fullName>
    </recommendedName>
</protein>
<dbReference type="Pfam" id="PF00668">
    <property type="entry name" value="Condensation"/>
    <property type="match status" value="1"/>
</dbReference>